<evidence type="ECO:0000259" key="2">
    <source>
        <dbReference type="Pfam" id="PF08386"/>
    </source>
</evidence>
<gene>
    <name evidence="3" type="ORF">GCM10009789_28710</name>
</gene>
<keyword evidence="4" id="KW-1185">Reference proteome</keyword>
<feature type="domain" description="Peptidase S33 tripeptidyl aminopeptidase-like C-terminal" evidence="2">
    <location>
        <begin position="115"/>
        <end position="203"/>
    </location>
</feature>
<feature type="region of interest" description="Disordered" evidence="1">
    <location>
        <begin position="1"/>
        <end position="24"/>
    </location>
</feature>
<proteinExistence type="predicted"/>
<dbReference type="InterPro" id="IPR029058">
    <property type="entry name" value="AB_hydrolase_fold"/>
</dbReference>
<feature type="compositionally biased region" description="Basic and acidic residues" evidence="1">
    <location>
        <begin position="1"/>
        <end position="18"/>
    </location>
</feature>
<dbReference type="InterPro" id="IPR013595">
    <property type="entry name" value="Pept_S33_TAP-like_C"/>
</dbReference>
<accession>A0ABP4P4R1</accession>
<dbReference type="RefSeq" id="WP_344213815.1">
    <property type="nucleotide sequence ID" value="NZ_BAAAOS010000018.1"/>
</dbReference>
<organism evidence="3 4">
    <name type="scientific">Kribbella sancticallisti</name>
    <dbReference type="NCBI Taxonomy" id="460087"/>
    <lineage>
        <taxon>Bacteria</taxon>
        <taxon>Bacillati</taxon>
        <taxon>Actinomycetota</taxon>
        <taxon>Actinomycetes</taxon>
        <taxon>Propionibacteriales</taxon>
        <taxon>Kribbellaceae</taxon>
        <taxon>Kribbella</taxon>
    </lineage>
</organism>
<comment type="caution">
    <text evidence="3">The sequence shown here is derived from an EMBL/GenBank/DDBJ whole genome shotgun (WGS) entry which is preliminary data.</text>
</comment>
<protein>
    <recommendedName>
        <fullName evidence="2">Peptidase S33 tripeptidyl aminopeptidase-like C-terminal domain-containing protein</fullName>
    </recommendedName>
</protein>
<evidence type="ECO:0000313" key="4">
    <source>
        <dbReference type="Proteomes" id="UP001500393"/>
    </source>
</evidence>
<dbReference type="EMBL" id="BAAAOS010000018">
    <property type="protein sequence ID" value="GAA1573484.1"/>
    <property type="molecule type" value="Genomic_DNA"/>
</dbReference>
<sequence>MAKVDRGELIEHRDDGAHKLSSTQLTEDASGMGYGPDWLSFSQRVAALHAGTIVPPVSGEDPHGETVPEPLAASLCSDFNFPVPDFGRYQSLAAAERRNAPHTRGSFSGHAAIMACLASPPAGNPQHAPKIKTPGRILMINSAHDPATPHEWAAAIHRQTIAGTVLLTYDGWGHGAYPYTTCTRSTTDNYLTTLKLPAANTHCRPRIHRALPCRPAPPLDDHELVRLELAV</sequence>
<name>A0ABP4P4R1_9ACTN</name>
<evidence type="ECO:0000256" key="1">
    <source>
        <dbReference type="SAM" id="MobiDB-lite"/>
    </source>
</evidence>
<dbReference type="Pfam" id="PF08386">
    <property type="entry name" value="Abhydrolase_4"/>
    <property type="match status" value="1"/>
</dbReference>
<evidence type="ECO:0000313" key="3">
    <source>
        <dbReference type="EMBL" id="GAA1573484.1"/>
    </source>
</evidence>
<dbReference type="Proteomes" id="UP001500393">
    <property type="component" value="Unassembled WGS sequence"/>
</dbReference>
<dbReference type="Gene3D" id="3.40.50.1820">
    <property type="entry name" value="alpha/beta hydrolase"/>
    <property type="match status" value="1"/>
</dbReference>
<reference evidence="4" key="1">
    <citation type="journal article" date="2019" name="Int. J. Syst. Evol. Microbiol.">
        <title>The Global Catalogue of Microorganisms (GCM) 10K type strain sequencing project: providing services to taxonomists for standard genome sequencing and annotation.</title>
        <authorList>
            <consortium name="The Broad Institute Genomics Platform"/>
            <consortium name="The Broad Institute Genome Sequencing Center for Infectious Disease"/>
            <person name="Wu L."/>
            <person name="Ma J."/>
        </authorList>
    </citation>
    <scope>NUCLEOTIDE SEQUENCE [LARGE SCALE GENOMIC DNA]</scope>
    <source>
        <strain evidence="4">JCM 14969</strain>
    </source>
</reference>
<dbReference type="SUPFAM" id="SSF53474">
    <property type="entry name" value="alpha/beta-Hydrolases"/>
    <property type="match status" value="1"/>
</dbReference>